<evidence type="ECO:0000313" key="3">
    <source>
        <dbReference type="EMBL" id="THF63189.1"/>
    </source>
</evidence>
<gene>
    <name evidence="3" type="ORF">E6C76_17330</name>
</gene>
<protein>
    <recommendedName>
        <fullName evidence="2">Haem-binding uptake Tiki superfamily ChaN domain-containing protein</fullName>
    </recommendedName>
</protein>
<reference evidence="3 4" key="1">
    <citation type="submission" date="2019-04" db="EMBL/GenBank/DDBJ databases">
        <title>Azoarcus nasutitermitis sp. nov. isolated from termite nest.</title>
        <authorList>
            <person name="Lin S.-Y."/>
            <person name="Hameed A."/>
            <person name="Hsu Y.-H."/>
            <person name="Young C.-C."/>
        </authorList>
    </citation>
    <scope>NUCLEOTIDE SEQUENCE [LARGE SCALE GENOMIC DNA]</scope>
    <source>
        <strain evidence="3 4">CC-YHH838</strain>
    </source>
</reference>
<sequence length="315" mass="33638">MDMKATALFALLLLTACMSAGPAGGRTSGPACVPDAAWVAPGGGELQRDALLGDLTGNGVVLLGERHDSMAHHRWQLETLAALYARHKDMVIGLEMFPRRVQPALDAWVAGELDEAAFLERSDWARVWNHDAALYLDIFRFARDHRIPLRALNVERTLVRAVGRAGYDGVPAEQREGVGRPAEPAAAYVDWLHAIRRAHHPDGAADDDAARRRFVEAQLMWDRAMAEGIAAVRAERPGALVVGLIGGGHLRHGWGVPHQLASLGVTDAAVLLPWDHGSDCAELVAGLATAVYGIGLPAGHPPVPARRAALSTPAG</sequence>
<dbReference type="AlphaFoldDB" id="A0A4V3WBH2"/>
<dbReference type="SUPFAM" id="SSF159501">
    <property type="entry name" value="EreA/ChaN-like"/>
    <property type="match status" value="1"/>
</dbReference>
<feature type="domain" description="Haem-binding uptake Tiki superfamily ChaN" evidence="2">
    <location>
        <begin position="52"/>
        <end position="260"/>
    </location>
</feature>
<dbReference type="CDD" id="cd14727">
    <property type="entry name" value="ChanN-like"/>
    <property type="match status" value="1"/>
</dbReference>
<dbReference type="OrthoDB" id="9795827at2"/>
<feature type="signal peptide" evidence="1">
    <location>
        <begin position="1"/>
        <end position="20"/>
    </location>
</feature>
<dbReference type="InterPro" id="IPR007314">
    <property type="entry name" value="Cofac_haem-bd_dom"/>
</dbReference>
<comment type="caution">
    <text evidence="3">The sequence shown here is derived from an EMBL/GenBank/DDBJ whole genome shotgun (WGS) entry which is preliminary data.</text>
</comment>
<dbReference type="Pfam" id="PF04187">
    <property type="entry name" value="Cofac_haem_bdg"/>
    <property type="match status" value="1"/>
</dbReference>
<accession>A0A4V3WBH2</accession>
<dbReference type="PROSITE" id="PS51257">
    <property type="entry name" value="PROKAR_LIPOPROTEIN"/>
    <property type="match status" value="1"/>
</dbReference>
<proteinExistence type="predicted"/>
<name>A0A4V3WBH2_9RHOO</name>
<feature type="chain" id="PRO_5020495096" description="Haem-binding uptake Tiki superfamily ChaN domain-containing protein" evidence="1">
    <location>
        <begin position="21"/>
        <end position="315"/>
    </location>
</feature>
<keyword evidence="1" id="KW-0732">Signal</keyword>
<dbReference type="EMBL" id="SSOC01000006">
    <property type="protein sequence ID" value="THF63189.1"/>
    <property type="molecule type" value="Genomic_DNA"/>
</dbReference>
<organism evidence="3 4">
    <name type="scientific">Pseudothauera nasutitermitis</name>
    <dbReference type="NCBI Taxonomy" id="2565930"/>
    <lineage>
        <taxon>Bacteria</taxon>
        <taxon>Pseudomonadati</taxon>
        <taxon>Pseudomonadota</taxon>
        <taxon>Betaproteobacteria</taxon>
        <taxon>Rhodocyclales</taxon>
        <taxon>Zoogloeaceae</taxon>
        <taxon>Pseudothauera</taxon>
    </lineage>
</organism>
<evidence type="ECO:0000259" key="2">
    <source>
        <dbReference type="Pfam" id="PF04187"/>
    </source>
</evidence>
<evidence type="ECO:0000256" key="1">
    <source>
        <dbReference type="SAM" id="SignalP"/>
    </source>
</evidence>
<dbReference type="Gene3D" id="3.40.50.11550">
    <property type="match status" value="1"/>
</dbReference>
<keyword evidence="4" id="KW-1185">Reference proteome</keyword>
<evidence type="ECO:0000313" key="4">
    <source>
        <dbReference type="Proteomes" id="UP000308430"/>
    </source>
</evidence>
<dbReference type="Proteomes" id="UP000308430">
    <property type="component" value="Unassembled WGS sequence"/>
</dbReference>